<dbReference type="PANTHER" id="PTHR30160">
    <property type="entry name" value="TETRAACYLDISACCHARIDE 4'-KINASE-RELATED"/>
    <property type="match status" value="1"/>
</dbReference>
<dbReference type="AlphaFoldDB" id="A0A081BMH7"/>
<organism evidence="3">
    <name type="scientific">Candidatus Moduliflexus flocculans</name>
    <dbReference type="NCBI Taxonomy" id="1499966"/>
    <lineage>
        <taxon>Bacteria</taxon>
        <taxon>Candidatus Moduliflexota</taxon>
        <taxon>Candidatus Moduliflexia</taxon>
        <taxon>Candidatus Moduliflexales</taxon>
        <taxon>Candidatus Moduliflexaceae</taxon>
    </lineage>
</organism>
<dbReference type="Proteomes" id="UP000030700">
    <property type="component" value="Unassembled WGS sequence"/>
</dbReference>
<sequence>MSGTNSRCNSGKGVSKLALADKAEQALTLLNNMAFLILHHGALGDFVLTWPALKCLRSVFPDQPFFGIGRPEYMRLAVRQGLIGAFRDIHAAAMLDVLSGNALPSDMPPLSGAALWHSQAEPITRLLRGSGALSVAAIRPFPDTRMHVAQYYCETLHRIFSFNIPSPLTHGFPSRLHPTRTYALIHPGSGSRAKNYAPPLYCAVAEKLRQHGYDDIRFVLGPVELERGAAQEFRNERIEVPEHVGQLADLLEGASLYIGNDSGASHLAAMLGVPTLALYKATDPAVWGVIGQHATSAKAQDEAAALACVAQWFEMRPIFR</sequence>
<dbReference type="GO" id="GO:0009244">
    <property type="term" value="P:lipopolysaccharide core region biosynthetic process"/>
    <property type="evidence" value="ECO:0007669"/>
    <property type="project" value="TreeGrafter"/>
</dbReference>
<dbReference type="InterPro" id="IPR002201">
    <property type="entry name" value="Glyco_trans_9"/>
</dbReference>
<dbReference type="Pfam" id="PF01075">
    <property type="entry name" value="Glyco_transf_9"/>
    <property type="match status" value="1"/>
</dbReference>
<dbReference type="HOGENOM" id="CLU_038371_4_1_0"/>
<dbReference type="CDD" id="cd03789">
    <property type="entry name" value="GT9_LPS_heptosyltransferase"/>
    <property type="match status" value="1"/>
</dbReference>
<dbReference type="EMBL" id="DF820457">
    <property type="protein sequence ID" value="GAK51593.1"/>
    <property type="molecule type" value="Genomic_DNA"/>
</dbReference>
<evidence type="ECO:0000256" key="2">
    <source>
        <dbReference type="ARBA" id="ARBA00022679"/>
    </source>
</evidence>
<proteinExistence type="predicted"/>
<keyword evidence="4" id="KW-1185">Reference proteome</keyword>
<dbReference type="Gene3D" id="3.40.50.2000">
    <property type="entry name" value="Glycogen Phosphorylase B"/>
    <property type="match status" value="1"/>
</dbReference>
<dbReference type="PANTHER" id="PTHR30160:SF23">
    <property type="match status" value="1"/>
</dbReference>
<evidence type="ECO:0000256" key="1">
    <source>
        <dbReference type="ARBA" id="ARBA00022676"/>
    </source>
</evidence>
<dbReference type="GO" id="GO:0008713">
    <property type="term" value="F:ADP-heptose-lipopolysaccharide heptosyltransferase activity"/>
    <property type="evidence" value="ECO:0007669"/>
    <property type="project" value="TreeGrafter"/>
</dbReference>
<protein>
    <submittedName>
        <fullName evidence="3">Glycosyltransferase</fullName>
    </submittedName>
</protein>
<dbReference type="SUPFAM" id="SSF53756">
    <property type="entry name" value="UDP-Glycosyltransferase/glycogen phosphorylase"/>
    <property type="match status" value="1"/>
</dbReference>
<accession>A0A081BMH7</accession>
<evidence type="ECO:0000313" key="3">
    <source>
        <dbReference type="EMBL" id="GAK51593.1"/>
    </source>
</evidence>
<evidence type="ECO:0000313" key="4">
    <source>
        <dbReference type="Proteomes" id="UP000030700"/>
    </source>
</evidence>
<keyword evidence="2 3" id="KW-0808">Transferase</keyword>
<dbReference type="STRING" id="1499966.U14_02838"/>
<gene>
    <name evidence="3" type="ORF">U14_02838</name>
</gene>
<name>A0A081BMH7_9BACT</name>
<reference evidence="3" key="1">
    <citation type="journal article" date="2015" name="PeerJ">
        <title>First genomic representation of candidate bacterial phylum KSB3 points to enhanced environmental sensing as a trigger of wastewater bulking.</title>
        <authorList>
            <person name="Sekiguchi Y."/>
            <person name="Ohashi A."/>
            <person name="Parks D.H."/>
            <person name="Yamauchi T."/>
            <person name="Tyson G.W."/>
            <person name="Hugenholtz P."/>
        </authorList>
    </citation>
    <scope>NUCLEOTIDE SEQUENCE [LARGE SCALE GENOMIC DNA]</scope>
</reference>
<dbReference type="GO" id="GO:0005829">
    <property type="term" value="C:cytosol"/>
    <property type="evidence" value="ECO:0007669"/>
    <property type="project" value="TreeGrafter"/>
</dbReference>
<keyword evidence="1" id="KW-0328">Glycosyltransferase</keyword>
<dbReference type="InterPro" id="IPR051199">
    <property type="entry name" value="LPS_LOS_Heptosyltrfase"/>
</dbReference>